<dbReference type="AlphaFoldDB" id="A0AAI8PBJ1"/>
<sequence>MKIAAAQIASACGLIGHNIARQVAAIRQAADAQVQAVFFPELSLTGYQPALAARLAIETDDARLDVFQSLSDRFGLLIATSAPLRVAHGVAIALFVFQPHRPRTTYAKQHLHEDERSVFTPGHGLRTYVCANQVLAPAICYESLQSCHAQQAAAAGATLYFTSVAKSSRGVAAAYSHYPEIARTFGMAVVMANCVGATADYVGAGGSAAWDASGELIVQADGDEEALVIYDAKVGTGRVVGLRA</sequence>
<evidence type="ECO:0000256" key="1">
    <source>
        <dbReference type="ARBA" id="ARBA00022801"/>
    </source>
</evidence>
<dbReference type="Pfam" id="PF00795">
    <property type="entry name" value="CN_hydrolase"/>
    <property type="match status" value="1"/>
</dbReference>
<feature type="domain" description="CN hydrolase" evidence="2">
    <location>
        <begin position="1"/>
        <end position="236"/>
    </location>
</feature>
<dbReference type="PANTHER" id="PTHR43674:SF2">
    <property type="entry name" value="BETA-UREIDOPROPIONASE"/>
    <property type="match status" value="1"/>
</dbReference>
<proteinExistence type="predicted"/>
<dbReference type="GO" id="GO:0033388">
    <property type="term" value="P:putrescine biosynthetic process from arginine"/>
    <property type="evidence" value="ECO:0007669"/>
    <property type="project" value="TreeGrafter"/>
</dbReference>
<dbReference type="InterPro" id="IPR003010">
    <property type="entry name" value="C-N_Hydrolase"/>
</dbReference>
<dbReference type="CDD" id="cd07197">
    <property type="entry name" value="nitrilase"/>
    <property type="match status" value="1"/>
</dbReference>
<dbReference type="InterPro" id="IPR050345">
    <property type="entry name" value="Aliph_Amidase/BUP"/>
</dbReference>
<dbReference type="PROSITE" id="PS50263">
    <property type="entry name" value="CN_HYDROLASE"/>
    <property type="match status" value="1"/>
</dbReference>
<evidence type="ECO:0000313" key="3">
    <source>
        <dbReference type="EMBL" id="AXO88724.1"/>
    </source>
</evidence>
<gene>
    <name evidence="3" type="ORF">DZC75_12235</name>
</gene>
<accession>A0AAI8PBJ1</accession>
<dbReference type="EMBL" id="CP031641">
    <property type="protein sequence ID" value="AXO88724.1"/>
    <property type="molecule type" value="Genomic_DNA"/>
</dbReference>
<reference evidence="3 4" key="1">
    <citation type="submission" date="2018-08" db="EMBL/GenBank/DDBJ databases">
        <authorList>
            <person name="Lee Y."/>
            <person name="Kakembo D."/>
        </authorList>
    </citation>
    <scope>NUCLEOTIDE SEQUENCE [LARGE SCALE GENOMIC DNA]</scope>
    <source>
        <strain evidence="3 4">JBCS1880</strain>
    </source>
</reference>
<dbReference type="Proteomes" id="UP000258127">
    <property type="component" value="Chromosome"/>
</dbReference>
<dbReference type="SUPFAM" id="SSF56317">
    <property type="entry name" value="Carbon-nitrogen hydrolase"/>
    <property type="match status" value="1"/>
</dbReference>
<keyword evidence="4" id="KW-1185">Reference proteome</keyword>
<evidence type="ECO:0000259" key="2">
    <source>
        <dbReference type="PROSITE" id="PS50263"/>
    </source>
</evidence>
<organism evidence="3 4">
    <name type="scientific">Pseudomonas parafulva</name>
    <dbReference type="NCBI Taxonomy" id="157782"/>
    <lineage>
        <taxon>Bacteria</taxon>
        <taxon>Pseudomonadati</taxon>
        <taxon>Pseudomonadota</taxon>
        <taxon>Gammaproteobacteria</taxon>
        <taxon>Pseudomonadales</taxon>
        <taxon>Pseudomonadaceae</taxon>
        <taxon>Pseudomonas</taxon>
    </lineage>
</organism>
<protein>
    <submittedName>
        <fullName evidence="3">Carbon-nitrogen hydrolase family protein</fullName>
    </submittedName>
</protein>
<dbReference type="GO" id="GO:0050126">
    <property type="term" value="F:N-carbamoylputrescine amidase activity"/>
    <property type="evidence" value="ECO:0007669"/>
    <property type="project" value="TreeGrafter"/>
</dbReference>
<dbReference type="InterPro" id="IPR036526">
    <property type="entry name" value="C-N_Hydrolase_sf"/>
</dbReference>
<dbReference type="PANTHER" id="PTHR43674">
    <property type="entry name" value="NITRILASE C965.09-RELATED"/>
    <property type="match status" value="1"/>
</dbReference>
<dbReference type="Gene3D" id="3.60.110.10">
    <property type="entry name" value="Carbon-nitrogen hydrolase"/>
    <property type="match status" value="1"/>
</dbReference>
<name>A0AAI8PBJ1_9PSED</name>
<keyword evidence="1 3" id="KW-0378">Hydrolase</keyword>
<dbReference type="RefSeq" id="WP_116888450.1">
    <property type="nucleotide sequence ID" value="NZ_CP031641.1"/>
</dbReference>
<evidence type="ECO:0000313" key="4">
    <source>
        <dbReference type="Proteomes" id="UP000258127"/>
    </source>
</evidence>